<dbReference type="EMBL" id="MU006221">
    <property type="protein sequence ID" value="KAF2829076.1"/>
    <property type="molecule type" value="Genomic_DNA"/>
</dbReference>
<dbReference type="AlphaFoldDB" id="A0A6A7A7B6"/>
<reference evidence="1" key="1">
    <citation type="journal article" date="2020" name="Stud. Mycol.">
        <title>101 Dothideomycetes genomes: a test case for predicting lifestyles and emergence of pathogens.</title>
        <authorList>
            <person name="Haridas S."/>
            <person name="Albert R."/>
            <person name="Binder M."/>
            <person name="Bloem J."/>
            <person name="Labutti K."/>
            <person name="Salamov A."/>
            <person name="Andreopoulos B."/>
            <person name="Baker S."/>
            <person name="Barry K."/>
            <person name="Bills G."/>
            <person name="Bluhm B."/>
            <person name="Cannon C."/>
            <person name="Castanera R."/>
            <person name="Culley D."/>
            <person name="Daum C."/>
            <person name="Ezra D."/>
            <person name="Gonzalez J."/>
            <person name="Henrissat B."/>
            <person name="Kuo A."/>
            <person name="Liang C."/>
            <person name="Lipzen A."/>
            <person name="Lutzoni F."/>
            <person name="Magnuson J."/>
            <person name="Mondo S."/>
            <person name="Nolan M."/>
            <person name="Ohm R."/>
            <person name="Pangilinan J."/>
            <person name="Park H.-J."/>
            <person name="Ramirez L."/>
            <person name="Alfaro M."/>
            <person name="Sun H."/>
            <person name="Tritt A."/>
            <person name="Yoshinaga Y."/>
            <person name="Zwiers L.-H."/>
            <person name="Turgeon B."/>
            <person name="Goodwin S."/>
            <person name="Spatafora J."/>
            <person name="Crous P."/>
            <person name="Grigoriev I."/>
        </authorList>
    </citation>
    <scope>NUCLEOTIDE SEQUENCE</scope>
    <source>
        <strain evidence="1">CBS 113818</strain>
    </source>
</reference>
<keyword evidence="2" id="KW-1185">Reference proteome</keyword>
<evidence type="ECO:0000313" key="2">
    <source>
        <dbReference type="Proteomes" id="UP000799424"/>
    </source>
</evidence>
<dbReference type="Proteomes" id="UP000799424">
    <property type="component" value="Unassembled WGS sequence"/>
</dbReference>
<sequence>MPVTLWGYSVGISTTDVGVTNDGNTVKNHIKLSIAGLLNPKPEGSDIAELARRTFPRSQSPNEEDKGFVGDPIGVKQSILEKMSTTRLEHEYDKSLDRQEEYSRVYNDLNLQLANLPDNDGNDGGKAKKDIDLRMEQLNERCQRHELHRQLALVEGNNDSYECILIVVVGF</sequence>
<proteinExistence type="predicted"/>
<protein>
    <submittedName>
        <fullName evidence="1">Uncharacterized protein</fullName>
    </submittedName>
</protein>
<gene>
    <name evidence="1" type="ORF">CC86DRAFT_403727</name>
</gene>
<accession>A0A6A7A7B6</accession>
<evidence type="ECO:0000313" key="1">
    <source>
        <dbReference type="EMBL" id="KAF2829076.1"/>
    </source>
</evidence>
<organism evidence="1 2">
    <name type="scientific">Ophiobolus disseminans</name>
    <dbReference type="NCBI Taxonomy" id="1469910"/>
    <lineage>
        <taxon>Eukaryota</taxon>
        <taxon>Fungi</taxon>
        <taxon>Dikarya</taxon>
        <taxon>Ascomycota</taxon>
        <taxon>Pezizomycotina</taxon>
        <taxon>Dothideomycetes</taxon>
        <taxon>Pleosporomycetidae</taxon>
        <taxon>Pleosporales</taxon>
        <taxon>Pleosporineae</taxon>
        <taxon>Phaeosphaeriaceae</taxon>
        <taxon>Ophiobolus</taxon>
    </lineage>
</organism>
<name>A0A6A7A7B6_9PLEO</name>